<dbReference type="Gene3D" id="6.20.330.10">
    <property type="match status" value="1"/>
</dbReference>
<accession>A0A1I4KDX9</accession>
<feature type="domain" description="Peptidase S49" evidence="6">
    <location>
        <begin position="108"/>
        <end position="259"/>
    </location>
</feature>
<dbReference type="GO" id="GO:0006508">
    <property type="term" value="P:proteolysis"/>
    <property type="evidence" value="ECO:0007669"/>
    <property type="project" value="UniProtKB-KW"/>
</dbReference>
<keyword evidence="2 7" id="KW-0645">Protease</keyword>
<evidence type="ECO:0000256" key="2">
    <source>
        <dbReference type="ARBA" id="ARBA00022670"/>
    </source>
</evidence>
<dbReference type="PANTHER" id="PTHR42987:SF4">
    <property type="entry name" value="PROTEASE SOHB-RELATED"/>
    <property type="match status" value="1"/>
</dbReference>
<dbReference type="STRING" id="1123291.SAMN04490355_10175"/>
<evidence type="ECO:0000256" key="3">
    <source>
        <dbReference type="ARBA" id="ARBA00022801"/>
    </source>
</evidence>
<dbReference type="SUPFAM" id="SSF52096">
    <property type="entry name" value="ClpP/crotonase"/>
    <property type="match status" value="1"/>
</dbReference>
<protein>
    <submittedName>
        <fullName evidence="7">Protease-4</fullName>
    </submittedName>
</protein>
<evidence type="ECO:0000313" key="8">
    <source>
        <dbReference type="Proteomes" id="UP000199520"/>
    </source>
</evidence>
<sequence length="316" mass="34375">MYKKSVIIVIGVVIALSLIGLAFQGFGAKNKGKVSQADKIAIIYVDGVIIGGRGQSSVLMEQGGTDQIIKQIHQARDDGSVKAVVLRINSPGGSAAASQEVGEELKKLRAQGKVVVTSMGDVAASGGYWLAACTDKIYANPTTMTGSIGVYMPYANWEELYKKVGIYQEKIKSGPHKDILSPERQMTDEEREIIQVMVDDIYNQFVDVVAQGRKMDKEQVKKLADGRIYTGNQAKQLGLVDELGNMYDAIDGASQLAGIEGKPTIKEFGKTSPWNMLFGPSEKISTLLEQFLLQKASNQMNLGVPLEATPEKWQVK</sequence>
<dbReference type="OrthoDB" id="9764363at2"/>
<keyword evidence="5" id="KW-0472">Membrane</keyword>
<dbReference type="InterPro" id="IPR047272">
    <property type="entry name" value="S49_SppA_C"/>
</dbReference>
<keyword evidence="4" id="KW-0720">Serine protease</keyword>
<dbReference type="InterPro" id="IPR004635">
    <property type="entry name" value="Pept_S49_SppA"/>
</dbReference>
<dbReference type="GO" id="GO:0008236">
    <property type="term" value="F:serine-type peptidase activity"/>
    <property type="evidence" value="ECO:0007669"/>
    <property type="project" value="UniProtKB-KW"/>
</dbReference>
<dbReference type="EMBL" id="FOTS01000017">
    <property type="protein sequence ID" value="SFL76821.1"/>
    <property type="molecule type" value="Genomic_DNA"/>
</dbReference>
<feature type="transmembrane region" description="Helical" evidence="5">
    <location>
        <begin position="6"/>
        <end position="26"/>
    </location>
</feature>
<dbReference type="Pfam" id="PF01343">
    <property type="entry name" value="Peptidase_S49"/>
    <property type="match status" value="1"/>
</dbReference>
<dbReference type="InterPro" id="IPR029045">
    <property type="entry name" value="ClpP/crotonase-like_dom_sf"/>
</dbReference>
<organism evidence="7 8">
    <name type="scientific">Pelosinus propionicus DSM 13327</name>
    <dbReference type="NCBI Taxonomy" id="1123291"/>
    <lineage>
        <taxon>Bacteria</taxon>
        <taxon>Bacillati</taxon>
        <taxon>Bacillota</taxon>
        <taxon>Negativicutes</taxon>
        <taxon>Selenomonadales</taxon>
        <taxon>Sporomusaceae</taxon>
        <taxon>Pelosinus</taxon>
    </lineage>
</organism>
<evidence type="ECO:0000256" key="1">
    <source>
        <dbReference type="ARBA" id="ARBA00008683"/>
    </source>
</evidence>
<evidence type="ECO:0000313" key="7">
    <source>
        <dbReference type="EMBL" id="SFL76821.1"/>
    </source>
</evidence>
<comment type="similarity">
    <text evidence="1">Belongs to the peptidase S49 family.</text>
</comment>
<dbReference type="Proteomes" id="UP000199520">
    <property type="component" value="Unassembled WGS sequence"/>
</dbReference>
<dbReference type="Gene3D" id="3.90.226.10">
    <property type="entry name" value="2-enoyl-CoA Hydratase, Chain A, domain 1"/>
    <property type="match status" value="1"/>
</dbReference>
<reference evidence="8" key="1">
    <citation type="submission" date="2016-10" db="EMBL/GenBank/DDBJ databases">
        <authorList>
            <person name="Varghese N."/>
            <person name="Submissions S."/>
        </authorList>
    </citation>
    <scope>NUCLEOTIDE SEQUENCE [LARGE SCALE GENOMIC DNA]</scope>
    <source>
        <strain evidence="8">DSM 13327</strain>
    </source>
</reference>
<dbReference type="PANTHER" id="PTHR42987">
    <property type="entry name" value="PEPTIDASE S49"/>
    <property type="match status" value="1"/>
</dbReference>
<keyword evidence="3" id="KW-0378">Hydrolase</keyword>
<dbReference type="RefSeq" id="WP_090936594.1">
    <property type="nucleotide sequence ID" value="NZ_FOTS01000017.1"/>
</dbReference>
<keyword evidence="5" id="KW-0812">Transmembrane</keyword>
<proteinExistence type="inferred from homology"/>
<evidence type="ECO:0000256" key="4">
    <source>
        <dbReference type="ARBA" id="ARBA00022825"/>
    </source>
</evidence>
<evidence type="ECO:0000259" key="6">
    <source>
        <dbReference type="Pfam" id="PF01343"/>
    </source>
</evidence>
<dbReference type="NCBIfam" id="TIGR00706">
    <property type="entry name" value="SppA_dom"/>
    <property type="match status" value="1"/>
</dbReference>
<dbReference type="AlphaFoldDB" id="A0A1I4KDX9"/>
<keyword evidence="8" id="KW-1185">Reference proteome</keyword>
<name>A0A1I4KDX9_9FIRM</name>
<dbReference type="CDD" id="cd07023">
    <property type="entry name" value="S49_Sppa_N_C"/>
    <property type="match status" value="1"/>
</dbReference>
<dbReference type="InterPro" id="IPR002142">
    <property type="entry name" value="Peptidase_S49"/>
</dbReference>
<evidence type="ECO:0000256" key="5">
    <source>
        <dbReference type="SAM" id="Phobius"/>
    </source>
</evidence>
<gene>
    <name evidence="7" type="ORF">SAMN04490355_10175</name>
</gene>
<keyword evidence="5" id="KW-1133">Transmembrane helix</keyword>